<dbReference type="CDD" id="cd00438">
    <property type="entry name" value="cupin_RmlC"/>
    <property type="match status" value="1"/>
</dbReference>
<dbReference type="EMBL" id="BNAQ01000005">
    <property type="protein sequence ID" value="GHH21707.1"/>
    <property type="molecule type" value="Genomic_DNA"/>
</dbReference>
<evidence type="ECO:0000313" key="9">
    <source>
        <dbReference type="Proteomes" id="UP000652430"/>
    </source>
</evidence>
<sequence length="186" mass="20663">MSRFTVTELMPGGPRLVVRHPVGDPRGAFTRLFCDDDLLAAGWSGPMRQANHSRTEQAGTVRGMHFQRAPHAETKLVLCLNGTVWDVATDIRPDSPTFLTSVSAEVSADNNTAMLLPPGFAHGFQTLTDSVDLLYFHSASHVPEAEDGLNPLDRRLAIPWPREITILSERDRSRPMLTDDFRDVML</sequence>
<name>A0ABQ3LNJ6_9SPHN</name>
<evidence type="ECO:0000256" key="4">
    <source>
        <dbReference type="ARBA" id="ARBA00019595"/>
    </source>
</evidence>
<keyword evidence="9" id="KW-1185">Reference proteome</keyword>
<evidence type="ECO:0000256" key="3">
    <source>
        <dbReference type="ARBA" id="ARBA00012098"/>
    </source>
</evidence>
<dbReference type="Gene3D" id="2.60.120.10">
    <property type="entry name" value="Jelly Rolls"/>
    <property type="match status" value="1"/>
</dbReference>
<evidence type="ECO:0000256" key="7">
    <source>
        <dbReference type="ARBA" id="ARBA00033311"/>
    </source>
</evidence>
<dbReference type="EC" id="5.1.3.13" evidence="3"/>
<dbReference type="PANTHER" id="PTHR21047:SF2">
    <property type="entry name" value="THYMIDINE DIPHOSPHO-4-KETO-RHAMNOSE 3,5-EPIMERASE"/>
    <property type="match status" value="1"/>
</dbReference>
<organism evidence="8 9">
    <name type="scientific">Sphingomonas glacialis</name>
    <dbReference type="NCBI Taxonomy" id="658225"/>
    <lineage>
        <taxon>Bacteria</taxon>
        <taxon>Pseudomonadati</taxon>
        <taxon>Pseudomonadota</taxon>
        <taxon>Alphaproteobacteria</taxon>
        <taxon>Sphingomonadales</taxon>
        <taxon>Sphingomonadaceae</taxon>
        <taxon>Sphingomonas</taxon>
    </lineage>
</organism>
<comment type="function">
    <text evidence="2">Catalyzes the epimerization of the C3' and C5'positions of dTDP-6-deoxy-D-xylo-4-hexulose, forming dTDP-6-deoxy-L-lyxo-4-hexulose.</text>
</comment>
<dbReference type="RefSeq" id="WP_189676970.1">
    <property type="nucleotide sequence ID" value="NZ_BNAQ01000005.1"/>
</dbReference>
<reference evidence="9" key="1">
    <citation type="journal article" date="2019" name="Int. J. Syst. Evol. Microbiol.">
        <title>The Global Catalogue of Microorganisms (GCM) 10K type strain sequencing project: providing services to taxonomists for standard genome sequencing and annotation.</title>
        <authorList>
            <consortium name="The Broad Institute Genomics Platform"/>
            <consortium name="The Broad Institute Genome Sequencing Center for Infectious Disease"/>
            <person name="Wu L."/>
            <person name="Ma J."/>
        </authorList>
    </citation>
    <scope>NUCLEOTIDE SEQUENCE [LARGE SCALE GENOMIC DNA]</scope>
    <source>
        <strain evidence="9">CGMCC 1.8957</strain>
    </source>
</reference>
<comment type="catalytic activity">
    <reaction evidence="1">
        <text>dTDP-4-dehydro-6-deoxy-alpha-D-glucose = dTDP-4-dehydro-beta-L-rhamnose</text>
        <dbReference type="Rhea" id="RHEA:16969"/>
        <dbReference type="ChEBI" id="CHEBI:57649"/>
        <dbReference type="ChEBI" id="CHEBI:62830"/>
        <dbReference type="EC" id="5.1.3.13"/>
    </reaction>
</comment>
<evidence type="ECO:0000256" key="5">
    <source>
        <dbReference type="ARBA" id="ARBA00029758"/>
    </source>
</evidence>
<dbReference type="PANTHER" id="PTHR21047">
    <property type="entry name" value="DTDP-6-DEOXY-D-GLUCOSE-3,5 EPIMERASE"/>
    <property type="match status" value="1"/>
</dbReference>
<evidence type="ECO:0000256" key="1">
    <source>
        <dbReference type="ARBA" id="ARBA00001298"/>
    </source>
</evidence>
<comment type="caution">
    <text evidence="8">The sequence shown here is derived from an EMBL/GenBank/DDBJ whole genome shotgun (WGS) entry which is preliminary data.</text>
</comment>
<dbReference type="SUPFAM" id="SSF51182">
    <property type="entry name" value="RmlC-like cupins"/>
    <property type="match status" value="1"/>
</dbReference>
<dbReference type="InterPro" id="IPR011051">
    <property type="entry name" value="RmlC_Cupin_sf"/>
</dbReference>
<dbReference type="InterPro" id="IPR000888">
    <property type="entry name" value="RmlC-like"/>
</dbReference>
<dbReference type="Proteomes" id="UP000652430">
    <property type="component" value="Unassembled WGS sequence"/>
</dbReference>
<accession>A0ABQ3LNJ6</accession>
<evidence type="ECO:0000256" key="6">
    <source>
        <dbReference type="ARBA" id="ARBA00031424"/>
    </source>
</evidence>
<evidence type="ECO:0000313" key="8">
    <source>
        <dbReference type="EMBL" id="GHH21707.1"/>
    </source>
</evidence>
<dbReference type="Pfam" id="PF00908">
    <property type="entry name" value="dTDP_sugar_isom"/>
    <property type="match status" value="1"/>
</dbReference>
<gene>
    <name evidence="8" type="primary">rfbC-2</name>
    <name evidence="8" type="ORF">GCM10008023_30740</name>
</gene>
<proteinExistence type="predicted"/>
<protein>
    <recommendedName>
        <fullName evidence="4">dTDP-4-dehydrorhamnose 3,5-epimerase</fullName>
        <ecNumber evidence="3">5.1.3.13</ecNumber>
    </recommendedName>
    <alternativeName>
        <fullName evidence="6">Thymidine diphospho-4-keto-rhamnose 3,5-epimerase</fullName>
    </alternativeName>
    <alternativeName>
        <fullName evidence="5">dTDP-4-keto-6-deoxyglucose 3,5-epimerase</fullName>
    </alternativeName>
    <alternativeName>
        <fullName evidence="7">dTDP-6-deoxy-D-xylo-4-hexulose 3,5-epimerase</fullName>
    </alternativeName>
</protein>
<evidence type="ECO:0000256" key="2">
    <source>
        <dbReference type="ARBA" id="ARBA00001997"/>
    </source>
</evidence>
<dbReference type="InterPro" id="IPR014710">
    <property type="entry name" value="RmlC-like_jellyroll"/>
</dbReference>